<accession>A0A9D2R107</accession>
<comment type="caution">
    <text evidence="1">The sequence shown here is derived from an EMBL/GenBank/DDBJ whole genome shotgun (WGS) entry which is preliminary data.</text>
</comment>
<protein>
    <submittedName>
        <fullName evidence="1">DUF3237 family protein</fullName>
    </submittedName>
</protein>
<dbReference type="Gene3D" id="2.40.160.20">
    <property type="match status" value="1"/>
</dbReference>
<organism evidence="1 2">
    <name type="scientific">Candidatus Eisenbergiella stercorigallinarum</name>
    <dbReference type="NCBI Taxonomy" id="2838557"/>
    <lineage>
        <taxon>Bacteria</taxon>
        <taxon>Bacillati</taxon>
        <taxon>Bacillota</taxon>
        <taxon>Clostridia</taxon>
        <taxon>Lachnospirales</taxon>
        <taxon>Lachnospiraceae</taxon>
        <taxon>Eisenbergiella</taxon>
    </lineage>
</organism>
<reference evidence="1" key="1">
    <citation type="journal article" date="2021" name="PeerJ">
        <title>Extensive microbial diversity within the chicken gut microbiome revealed by metagenomics and culture.</title>
        <authorList>
            <person name="Gilroy R."/>
            <person name="Ravi A."/>
            <person name="Getino M."/>
            <person name="Pursley I."/>
            <person name="Horton D.L."/>
            <person name="Alikhan N.F."/>
            <person name="Baker D."/>
            <person name="Gharbi K."/>
            <person name="Hall N."/>
            <person name="Watson M."/>
            <person name="Adriaenssens E.M."/>
            <person name="Foster-Nyarko E."/>
            <person name="Jarju S."/>
            <person name="Secka A."/>
            <person name="Antonio M."/>
            <person name="Oren A."/>
            <person name="Chaudhuri R.R."/>
            <person name="La Ragione R."/>
            <person name="Hildebrand F."/>
            <person name="Pallen M.J."/>
        </authorList>
    </citation>
    <scope>NUCLEOTIDE SEQUENCE</scope>
    <source>
        <strain evidence="1">ChiHjej8B7-25341</strain>
    </source>
</reference>
<name>A0A9D2R107_9FIRM</name>
<evidence type="ECO:0000313" key="2">
    <source>
        <dbReference type="Proteomes" id="UP000823851"/>
    </source>
</evidence>
<sequence length="158" mass="17184">MELMKLYINITEMYELNSGRGAVRMILFDGRCEGEVFHGKILPGAVDTQRSEKDGGGTLSARYMLEGWDSENNPCRVFIENSARFGNPKTSPAVRTDSPALRWLEETELEGRLENGDSGLVITISRKPAASAKERINTTASSAAHCSRPCSTGSGAGR</sequence>
<gene>
    <name evidence="1" type="ORF">H9912_09060</name>
</gene>
<proteinExistence type="predicted"/>
<dbReference type="AlphaFoldDB" id="A0A9D2R107"/>
<dbReference type="Proteomes" id="UP000823851">
    <property type="component" value="Unassembled WGS sequence"/>
</dbReference>
<reference evidence="1" key="2">
    <citation type="submission" date="2021-04" db="EMBL/GenBank/DDBJ databases">
        <authorList>
            <person name="Gilroy R."/>
        </authorList>
    </citation>
    <scope>NUCLEOTIDE SEQUENCE</scope>
    <source>
        <strain evidence="1">ChiHjej8B7-25341</strain>
    </source>
</reference>
<dbReference type="EMBL" id="DWUW01000257">
    <property type="protein sequence ID" value="HJD32075.1"/>
    <property type="molecule type" value="Genomic_DNA"/>
</dbReference>
<evidence type="ECO:0000313" key="1">
    <source>
        <dbReference type="EMBL" id="HJD32075.1"/>
    </source>
</evidence>